<accession>A0A0K2LCB7</accession>
<dbReference type="KEGG" id="lhi:JP39_05790"/>
<sequence>MIKNLWITGYRSYELGIFKDNDPKAKVIQDFFEQRITNYAEDGTEWILTGAQMGTEQIVGKAVQEIKKKDYNIKHAVMLPFSEFGSQWNEANQTLLNVFLRNADYVNKVSNMSYHNPRQLKLWQEFMLEHTDGALVFYDPDSGGKPKYDYEAIKDYQDRGNNYQLELIDFDSMQDFANMLYDS</sequence>
<dbReference type="PANTHER" id="PTHR38440">
    <property type="entry name" value="UPF0398 PROTEIN YPSA"/>
    <property type="match status" value="1"/>
</dbReference>
<gene>
    <name evidence="1" type="ORF">JP39_05790</name>
</gene>
<organism evidence="1 2">
    <name type="scientific">Companilactobacillus heilongjiangensis</name>
    <dbReference type="NCBI Taxonomy" id="1074467"/>
    <lineage>
        <taxon>Bacteria</taxon>
        <taxon>Bacillati</taxon>
        <taxon>Bacillota</taxon>
        <taxon>Bacilli</taxon>
        <taxon>Lactobacillales</taxon>
        <taxon>Lactobacillaceae</taxon>
        <taxon>Companilactobacillus</taxon>
    </lineage>
</organism>
<dbReference type="AlphaFoldDB" id="A0A0K2LCB7"/>
<dbReference type="STRING" id="1074467.JP39_05790"/>
<dbReference type="NCBIfam" id="NF010181">
    <property type="entry name" value="PRK13660.1"/>
    <property type="match status" value="1"/>
</dbReference>
<evidence type="ECO:0000313" key="1">
    <source>
        <dbReference type="EMBL" id="ALB28910.1"/>
    </source>
</evidence>
<dbReference type="EMBL" id="CP012559">
    <property type="protein sequence ID" value="ALB28910.1"/>
    <property type="molecule type" value="Genomic_DNA"/>
</dbReference>
<proteinExistence type="predicted"/>
<dbReference type="PANTHER" id="PTHR38440:SF1">
    <property type="entry name" value="UPF0398 PROTEIN SPR0331"/>
    <property type="match status" value="1"/>
</dbReference>
<dbReference type="SUPFAM" id="SSF102405">
    <property type="entry name" value="MCP/YpsA-like"/>
    <property type="match status" value="1"/>
</dbReference>
<dbReference type="OrthoDB" id="2301957at2"/>
<dbReference type="Pfam" id="PF06908">
    <property type="entry name" value="YpsA"/>
    <property type="match status" value="1"/>
</dbReference>
<dbReference type="PIRSF" id="PIRSF021290">
    <property type="entry name" value="DUF1273"/>
    <property type="match status" value="1"/>
</dbReference>
<protein>
    <submittedName>
        <fullName evidence="1">Uncharacterized protein</fullName>
    </submittedName>
</protein>
<evidence type="ECO:0000313" key="2">
    <source>
        <dbReference type="Proteomes" id="UP000061546"/>
    </source>
</evidence>
<dbReference type="Gene3D" id="3.40.50.450">
    <property type="match status" value="1"/>
</dbReference>
<name>A0A0K2LCB7_9LACO</name>
<dbReference type="Proteomes" id="UP000061546">
    <property type="component" value="Chromosome"/>
</dbReference>
<keyword evidence="2" id="KW-1185">Reference proteome</keyword>
<reference evidence="1 2" key="1">
    <citation type="submission" date="2015-08" db="EMBL/GenBank/DDBJ databases">
        <title>Genomic sequence of Lactobacillus heilongjiangensis DSM 28069, isolated from Chinese traditional pickle.</title>
        <authorList>
            <person name="Jiang X."/>
            <person name="Zheng B."/>
            <person name="Cheng H."/>
        </authorList>
    </citation>
    <scope>NUCLEOTIDE SEQUENCE [LARGE SCALE GENOMIC DNA]</scope>
    <source>
        <strain evidence="1 2">DSM 28069</strain>
    </source>
</reference>
<dbReference type="InterPro" id="IPR010697">
    <property type="entry name" value="YspA"/>
</dbReference>
<dbReference type="RefSeq" id="WP_041501097.1">
    <property type="nucleotide sequence ID" value="NZ_BJDV01000015.1"/>
</dbReference>